<dbReference type="Pfam" id="PF18598">
    <property type="entry name" value="TetR_C_36"/>
    <property type="match status" value="1"/>
</dbReference>
<dbReference type="SUPFAM" id="SSF46689">
    <property type="entry name" value="Homeodomain-like"/>
    <property type="match status" value="1"/>
</dbReference>
<feature type="domain" description="QsdR TetR regulatory C-terminal" evidence="2">
    <location>
        <begin position="114"/>
        <end position="223"/>
    </location>
</feature>
<dbReference type="EMBL" id="BAAAHD010000017">
    <property type="protein sequence ID" value="GAA0556594.1"/>
    <property type="molecule type" value="Genomic_DNA"/>
</dbReference>
<keyword evidence="4" id="KW-1185">Reference proteome</keyword>
<gene>
    <name evidence="3" type="ORF">GCM10009546_18340</name>
</gene>
<reference evidence="3 4" key="1">
    <citation type="journal article" date="2019" name="Int. J. Syst. Evol. Microbiol.">
        <title>The Global Catalogue of Microorganisms (GCM) 10K type strain sequencing project: providing services to taxonomists for standard genome sequencing and annotation.</title>
        <authorList>
            <consortium name="The Broad Institute Genomics Platform"/>
            <consortium name="The Broad Institute Genome Sequencing Center for Infectious Disease"/>
            <person name="Wu L."/>
            <person name="Ma J."/>
        </authorList>
    </citation>
    <scope>NUCLEOTIDE SEQUENCE [LARGE SCALE GENOMIC DNA]</scope>
    <source>
        <strain evidence="3 4">JCM 10667</strain>
    </source>
</reference>
<evidence type="ECO:0000313" key="3">
    <source>
        <dbReference type="EMBL" id="GAA0556594.1"/>
    </source>
</evidence>
<comment type="caution">
    <text evidence="3">The sequence shown here is derived from an EMBL/GenBank/DDBJ whole genome shotgun (WGS) entry which is preliminary data.</text>
</comment>
<feature type="region of interest" description="Disordered" evidence="1">
    <location>
        <begin position="22"/>
        <end position="48"/>
    </location>
</feature>
<dbReference type="InterPro" id="IPR041485">
    <property type="entry name" value="TetR_C_36"/>
</dbReference>
<proteinExistence type="predicted"/>
<accession>A0ABN1E0U3</accession>
<dbReference type="Proteomes" id="UP001501427">
    <property type="component" value="Unassembled WGS sequence"/>
</dbReference>
<organism evidence="3 4">
    <name type="scientific">Actinomadura livida</name>
    <dbReference type="NCBI Taxonomy" id="79909"/>
    <lineage>
        <taxon>Bacteria</taxon>
        <taxon>Bacillati</taxon>
        <taxon>Actinomycetota</taxon>
        <taxon>Actinomycetes</taxon>
        <taxon>Streptosporangiales</taxon>
        <taxon>Thermomonosporaceae</taxon>
        <taxon>Actinomadura</taxon>
    </lineage>
</organism>
<sequence length="243" mass="25932">MYRRIPATGSAAGARAGLCHAERMNGSPVPPDGPARSASGPSGRTAGPAAALAAASEHYLRGEPIDMSALAAELGVGRATLYRWVGSREQLLGAVLAEMTERTYRVATRGVGGSGTDRILMLLDRFMHAVVEAEPLKAFTEREPRLFIRLATMPGTIEDRSTELLTREMQAEIDRGAMRVPLPTRTLAQAIVRVADSFMYAHYLGGNRPQIDQALEVVELLLRPCGDGAAAARRNGRGISGPA</sequence>
<evidence type="ECO:0000259" key="2">
    <source>
        <dbReference type="Pfam" id="PF18598"/>
    </source>
</evidence>
<protein>
    <recommendedName>
        <fullName evidence="2">QsdR TetR regulatory C-terminal domain-containing protein</fullName>
    </recommendedName>
</protein>
<dbReference type="InterPro" id="IPR009057">
    <property type="entry name" value="Homeodomain-like_sf"/>
</dbReference>
<name>A0ABN1E0U3_9ACTN</name>
<evidence type="ECO:0000313" key="4">
    <source>
        <dbReference type="Proteomes" id="UP001501427"/>
    </source>
</evidence>
<evidence type="ECO:0000256" key="1">
    <source>
        <dbReference type="SAM" id="MobiDB-lite"/>
    </source>
</evidence>
<dbReference type="Gene3D" id="1.10.357.10">
    <property type="entry name" value="Tetracycline Repressor, domain 2"/>
    <property type="match status" value="1"/>
</dbReference>